<dbReference type="InterPro" id="IPR046776">
    <property type="entry name" value="Pectate_lyase_5"/>
</dbReference>
<feature type="signal peptide" evidence="2">
    <location>
        <begin position="1"/>
        <end position="34"/>
    </location>
</feature>
<dbReference type="Proteomes" id="UP000236500">
    <property type="component" value="Unassembled WGS sequence"/>
</dbReference>
<keyword evidence="6" id="KW-1185">Reference proteome</keyword>
<dbReference type="Pfam" id="PF20585">
    <property type="entry name" value="Pectate_lyase_5"/>
    <property type="match status" value="1"/>
</dbReference>
<proteinExistence type="predicted"/>
<gene>
    <name evidence="5" type="ORF">BMT55_11480</name>
</gene>
<feature type="domain" description="Bacterial Ig" evidence="4">
    <location>
        <begin position="976"/>
        <end position="1062"/>
    </location>
</feature>
<dbReference type="Pfam" id="PF20622">
    <property type="entry name" value="Big_15"/>
    <property type="match status" value="3"/>
</dbReference>
<reference evidence="5 6" key="1">
    <citation type="submission" date="2016-11" db="EMBL/GenBank/DDBJ databases">
        <title>Whole Genome Sequence of Listeria newyorkensis.</title>
        <authorList>
            <person name="Frink S."/>
            <person name="Morales C."/>
            <person name="Kiang D."/>
        </authorList>
    </citation>
    <scope>NUCLEOTIDE SEQUENCE [LARGE SCALE GENOMIC DNA]</scope>
    <source>
        <strain evidence="5 6">F1604011-044</strain>
    </source>
</reference>
<evidence type="ECO:0000313" key="6">
    <source>
        <dbReference type="Proteomes" id="UP000236500"/>
    </source>
</evidence>
<evidence type="ECO:0008006" key="7">
    <source>
        <dbReference type="Google" id="ProtNLM"/>
    </source>
</evidence>
<feature type="domain" description="Pesticidal crystal protein Cry1Aa" evidence="3">
    <location>
        <begin position="692"/>
        <end position="753"/>
    </location>
</feature>
<feature type="domain" description="Pesticidal crystal protein Cry1Aa" evidence="3">
    <location>
        <begin position="761"/>
        <end position="821"/>
    </location>
</feature>
<dbReference type="InterPro" id="IPR054544">
    <property type="entry name" value="Pest_crys_Cry1Aa_dom-IV"/>
</dbReference>
<dbReference type="InterPro" id="IPR046746">
    <property type="entry name" value="Big_15"/>
</dbReference>
<feature type="coiled-coil region" evidence="1">
    <location>
        <begin position="668"/>
        <end position="695"/>
    </location>
</feature>
<dbReference type="Pfam" id="PF18449">
    <property type="entry name" value="Endotoxin_C2"/>
    <property type="match status" value="6"/>
</dbReference>
<evidence type="ECO:0000259" key="4">
    <source>
        <dbReference type="Pfam" id="PF20622"/>
    </source>
</evidence>
<comment type="caution">
    <text evidence="5">The sequence shown here is derived from an EMBL/GenBank/DDBJ whole genome shotgun (WGS) entry which is preliminary data.</text>
</comment>
<organism evidence="5 6">
    <name type="scientific">Listeria newyorkensis</name>
    <dbReference type="NCBI Taxonomy" id="1497681"/>
    <lineage>
        <taxon>Bacteria</taxon>
        <taxon>Bacillati</taxon>
        <taxon>Bacillota</taxon>
        <taxon>Bacilli</taxon>
        <taxon>Bacillales</taxon>
        <taxon>Listeriaceae</taxon>
        <taxon>Listeria</taxon>
    </lineage>
</organism>
<feature type="domain" description="Pesticidal crystal protein Cry1Aa" evidence="3">
    <location>
        <begin position="830"/>
        <end position="889"/>
    </location>
</feature>
<feature type="coiled-coil region" evidence="1">
    <location>
        <begin position="536"/>
        <end position="563"/>
    </location>
</feature>
<feature type="domain" description="Pesticidal crystal protein Cry1Aa" evidence="3">
    <location>
        <begin position="553"/>
        <end position="615"/>
    </location>
</feature>
<feature type="domain" description="Pesticidal crystal protein Cry1Aa" evidence="3">
    <location>
        <begin position="623"/>
        <end position="684"/>
    </location>
</feature>
<evidence type="ECO:0000313" key="5">
    <source>
        <dbReference type="EMBL" id="PNP90597.1"/>
    </source>
</evidence>
<feature type="coiled-coil region" evidence="1">
    <location>
        <begin position="599"/>
        <end position="626"/>
    </location>
</feature>
<feature type="domain" description="Bacterial Ig" evidence="4">
    <location>
        <begin position="893"/>
        <end position="971"/>
    </location>
</feature>
<feature type="domain" description="Bacterial Ig" evidence="4">
    <location>
        <begin position="1069"/>
        <end position="1149"/>
    </location>
</feature>
<evidence type="ECO:0000256" key="2">
    <source>
        <dbReference type="SAM" id="SignalP"/>
    </source>
</evidence>
<dbReference type="RefSeq" id="WP_036094841.1">
    <property type="nucleotide sequence ID" value="NZ_BJEY01000009.1"/>
</dbReference>
<keyword evidence="2" id="KW-0732">Signal</keyword>
<evidence type="ECO:0000259" key="3">
    <source>
        <dbReference type="Pfam" id="PF18449"/>
    </source>
</evidence>
<sequence>MQKQRNAMSKALKVMAAGTIVFSSLGAVPFNTLASEVIMPAVDTQTTDVKTWNELKVALETANITDINLKADITMAANANINGASKTIHGNGYMINANNKTLSIFAAGTAVKVENMMVVNTHKNGFISGSSETIQATVTLYNIASSGARLFKLSNATLILEGDISDKSTFTWSGSPGSIGAGKIIVRENANVNIETTGADTYAIAAGQELNVEKSSKLNINAKGSSLLMDKGSKGIIDGQITTTAKDINGIRLTQAQLTISKTGVWNALNSGRAGLLLEKSQFENNGLVDINGPKENISGDNSDVTNLGTMKMYSDAALDYNLVRVENGKLTLGTDSHFTFSHKNKITTSSPLRLSVLNVEKGATMEVSANAAKSAVTILETAKFDKGANFSIQNVVGSVLGSFSGASKINIESDNGFATWNKGNVLSKDPNRIYAGPLYMYFEVTGNEANQKQGNLQSDSSEARVFYNNQNTGKIASGSFVKDPRQVEAENKASEAVNSLFTNKDPNGNITSTVTQADIDAAQALIDQVTDSAKKVVLQADLNKAQSQLLQAENNAREAVNNLFANKNPKGNITSTMTQADIDAAQALINKVTDPAKKAELQADLNKAQSQMDAKTAQVEAENKAREAVNDLFTNKNPNGNIMSTMTQAGIDAAQVLINKVTDPTKKAALQADLDKAQNQLDAKTTQAEAENKAREAVNNLFANKDPNGNIAGETTQANIDAVQVLINKVADSAKKAALQADLNKAQSQLDAKTAQAEAENKAREAVNNLFTNKNPNGNITSNMTQADINAAQALINQVTDPAKKAILQADLNKAQSQLDVKTTQVEAENKAREAVNNLFTNKDPNSNISSAVTQTAIDAAQALVNQVTDPAKKAALQKDLNKAKAQFATKGTLKPDEFVLGTTSITGSYSGDVDRITLSKDGVESGNATKTNGTFKFYVGPGVKKDQVLYMVAYDKNGREIAREKVNIAAVTEGNLSPTAMTIPGDSYISGTYTGDVSRIEVSITNEAGVTQLYKGGTVANGTFRFYSFDKTKSPKDIIVVRAYDSVGKLLDTKTVTIKNNVVTTEGKVTPATMTIPGDTSLTGTVSGDVASLKVTVNGTEYAGGSISNGTFKFYTLDKIKKADDNVTIAVYDKTGKLLDSKKVTIQAPTK</sequence>
<accession>A0ABX4XLB8</accession>
<feature type="chain" id="PRO_5047348183" description="Bacterial Ig domain-containing protein" evidence="2">
    <location>
        <begin position="35"/>
        <end position="1153"/>
    </location>
</feature>
<feature type="domain" description="Pesticidal crystal protein Cry1Aa" evidence="3">
    <location>
        <begin position="491"/>
        <end position="550"/>
    </location>
</feature>
<evidence type="ECO:0000256" key="1">
    <source>
        <dbReference type="SAM" id="Coils"/>
    </source>
</evidence>
<feature type="coiled-coil region" evidence="1">
    <location>
        <begin position="737"/>
        <end position="766"/>
    </location>
</feature>
<protein>
    <recommendedName>
        <fullName evidence="7">Bacterial Ig domain-containing protein</fullName>
    </recommendedName>
</protein>
<dbReference type="EMBL" id="MPDH01000014">
    <property type="protein sequence ID" value="PNP90597.1"/>
    <property type="molecule type" value="Genomic_DNA"/>
</dbReference>
<name>A0ABX4XLB8_9LIST</name>
<keyword evidence="1" id="KW-0175">Coiled coil</keyword>